<dbReference type="InterPro" id="IPR036873">
    <property type="entry name" value="Rhodanese-like_dom_sf"/>
</dbReference>
<dbReference type="PANTHER" id="PTHR11364:SF27">
    <property type="entry name" value="SULFURTRANSFERASE"/>
    <property type="match status" value="1"/>
</dbReference>
<keyword evidence="1" id="KW-0808">Transferase</keyword>
<keyword evidence="2" id="KW-0677">Repeat</keyword>
<evidence type="ECO:0000259" key="4">
    <source>
        <dbReference type="PROSITE" id="PS50206"/>
    </source>
</evidence>
<evidence type="ECO:0000313" key="5">
    <source>
        <dbReference type="EMBL" id="KII84014.1"/>
    </source>
</evidence>
<dbReference type="Pfam" id="PF00581">
    <property type="entry name" value="Rhodanese"/>
    <property type="match status" value="2"/>
</dbReference>
<name>A0A0C9T3U8_PLICR</name>
<dbReference type="PANTHER" id="PTHR11364">
    <property type="entry name" value="THIOSULFATE SULFERTANSFERASE"/>
    <property type="match status" value="1"/>
</dbReference>
<accession>A0A0C9T3U8</accession>
<dbReference type="PROSITE" id="PS50206">
    <property type="entry name" value="RHODANESE_3"/>
    <property type="match status" value="2"/>
</dbReference>
<sequence>MSTPTPLLIGPSSPILAHPSTVILDASWLYKPDPPTRNAQSEFRARHLPGARFWSLDDVSEPHPQGFILMLPSPERFAEFAGRHGIKRETHVVVYDTDGVFAAPRTVWTFKVYGHEKVSLIDGGLPRAIAEGVPLESGDAKPFEPTTYPIPTLKPNVVAEYPLIQSISSSLSSPSPSSPSPSPSSPYILLDARPSGSFAGEASDPRSGHIPGARNLPFPDLVKPAPSGYLSLLSGEEFKEKLSEVVGKEQVDDVLKGKKQVVDTCGGGLSAAIIWVALQSIGVESVLYDESWSGYSQREGAVIVQGSE</sequence>
<dbReference type="OrthoDB" id="270167at2759"/>
<dbReference type="EMBL" id="KN832573">
    <property type="protein sequence ID" value="KII84014.1"/>
    <property type="molecule type" value="Genomic_DNA"/>
</dbReference>
<gene>
    <name evidence="5" type="ORF">PLICRDRAFT_180031</name>
</gene>
<proteinExistence type="predicted"/>
<dbReference type="GO" id="GO:0004792">
    <property type="term" value="F:thiosulfate-cyanide sulfurtransferase activity"/>
    <property type="evidence" value="ECO:0007669"/>
    <property type="project" value="TreeGrafter"/>
</dbReference>
<dbReference type="InterPro" id="IPR001763">
    <property type="entry name" value="Rhodanese-like_dom"/>
</dbReference>
<protein>
    <recommendedName>
        <fullName evidence="4">Rhodanese domain-containing protein</fullName>
    </recommendedName>
</protein>
<dbReference type="SUPFAM" id="SSF52821">
    <property type="entry name" value="Rhodanese/Cell cycle control phosphatase"/>
    <property type="match status" value="2"/>
</dbReference>
<keyword evidence="6" id="KW-1185">Reference proteome</keyword>
<evidence type="ECO:0000256" key="3">
    <source>
        <dbReference type="SAM" id="MobiDB-lite"/>
    </source>
</evidence>
<evidence type="ECO:0000313" key="6">
    <source>
        <dbReference type="Proteomes" id="UP000053263"/>
    </source>
</evidence>
<reference evidence="5 6" key="1">
    <citation type="submission" date="2014-06" db="EMBL/GenBank/DDBJ databases">
        <title>Evolutionary Origins and Diversification of the Mycorrhizal Mutualists.</title>
        <authorList>
            <consortium name="DOE Joint Genome Institute"/>
            <consortium name="Mycorrhizal Genomics Consortium"/>
            <person name="Kohler A."/>
            <person name="Kuo A."/>
            <person name="Nagy L.G."/>
            <person name="Floudas D."/>
            <person name="Copeland A."/>
            <person name="Barry K.W."/>
            <person name="Cichocki N."/>
            <person name="Veneault-Fourrey C."/>
            <person name="LaButti K."/>
            <person name="Lindquist E.A."/>
            <person name="Lipzen A."/>
            <person name="Lundell T."/>
            <person name="Morin E."/>
            <person name="Murat C."/>
            <person name="Riley R."/>
            <person name="Ohm R."/>
            <person name="Sun H."/>
            <person name="Tunlid A."/>
            <person name="Henrissat B."/>
            <person name="Grigoriev I.V."/>
            <person name="Hibbett D.S."/>
            <person name="Martin F."/>
        </authorList>
    </citation>
    <scope>NUCLEOTIDE SEQUENCE [LARGE SCALE GENOMIC DNA]</scope>
    <source>
        <strain evidence="5 6">FD-325 SS-3</strain>
    </source>
</reference>
<dbReference type="AlphaFoldDB" id="A0A0C9T3U8"/>
<dbReference type="SMART" id="SM00450">
    <property type="entry name" value="RHOD"/>
    <property type="match status" value="2"/>
</dbReference>
<dbReference type="InterPro" id="IPR045078">
    <property type="entry name" value="TST/MPST-like"/>
</dbReference>
<dbReference type="CDD" id="cd01448">
    <property type="entry name" value="TST_Repeat_1"/>
    <property type="match status" value="1"/>
</dbReference>
<dbReference type="HOGENOM" id="CLU_031618_3_1_1"/>
<feature type="domain" description="Rhodanese" evidence="4">
    <location>
        <begin position="17"/>
        <end position="137"/>
    </location>
</feature>
<organism evidence="5 6">
    <name type="scientific">Plicaturopsis crispa FD-325 SS-3</name>
    <dbReference type="NCBI Taxonomy" id="944288"/>
    <lineage>
        <taxon>Eukaryota</taxon>
        <taxon>Fungi</taxon>
        <taxon>Dikarya</taxon>
        <taxon>Basidiomycota</taxon>
        <taxon>Agaricomycotina</taxon>
        <taxon>Agaricomycetes</taxon>
        <taxon>Agaricomycetidae</taxon>
        <taxon>Amylocorticiales</taxon>
        <taxon>Amylocorticiaceae</taxon>
        <taxon>Plicatura</taxon>
        <taxon>Plicaturopsis crispa</taxon>
    </lineage>
</organism>
<evidence type="ECO:0000256" key="1">
    <source>
        <dbReference type="ARBA" id="ARBA00022679"/>
    </source>
</evidence>
<feature type="domain" description="Rhodanese" evidence="4">
    <location>
        <begin position="183"/>
        <end position="304"/>
    </location>
</feature>
<dbReference type="Proteomes" id="UP000053263">
    <property type="component" value="Unassembled WGS sequence"/>
</dbReference>
<dbReference type="Gene3D" id="3.40.250.10">
    <property type="entry name" value="Rhodanese-like domain"/>
    <property type="match status" value="2"/>
</dbReference>
<dbReference type="GO" id="GO:0005739">
    <property type="term" value="C:mitochondrion"/>
    <property type="evidence" value="ECO:0007669"/>
    <property type="project" value="TreeGrafter"/>
</dbReference>
<feature type="region of interest" description="Disordered" evidence="3">
    <location>
        <begin position="198"/>
        <end position="217"/>
    </location>
</feature>
<evidence type="ECO:0000256" key="2">
    <source>
        <dbReference type="ARBA" id="ARBA00022737"/>
    </source>
</evidence>